<dbReference type="InterPro" id="IPR036388">
    <property type="entry name" value="WH-like_DNA-bd_sf"/>
</dbReference>
<organism evidence="6 7">
    <name type="scientific">Arthrobacter oryzae</name>
    <dbReference type="NCBI Taxonomy" id="409290"/>
    <lineage>
        <taxon>Bacteria</taxon>
        <taxon>Bacillati</taxon>
        <taxon>Actinomycetota</taxon>
        <taxon>Actinomycetes</taxon>
        <taxon>Micrococcales</taxon>
        <taxon>Micrococcaceae</taxon>
        <taxon>Arthrobacter</taxon>
    </lineage>
</organism>
<keyword evidence="2" id="KW-0418">Kinase</keyword>
<dbReference type="Pfam" id="PF13185">
    <property type="entry name" value="GAF_2"/>
    <property type="match status" value="1"/>
</dbReference>
<dbReference type="Gene3D" id="3.30.450.40">
    <property type="match status" value="1"/>
</dbReference>
<dbReference type="Pfam" id="PF03861">
    <property type="entry name" value="ANTAR"/>
    <property type="match status" value="1"/>
</dbReference>
<evidence type="ECO:0000256" key="2">
    <source>
        <dbReference type="ARBA" id="ARBA00022777"/>
    </source>
</evidence>
<reference evidence="6 7" key="1">
    <citation type="submission" date="2018-10" db="EMBL/GenBank/DDBJ databases">
        <title>Genomic Encyclopedia of Type Strains, Phase IV (KMG-IV): sequencing the most valuable type-strain genomes for metagenomic binning, comparative biology and taxonomic classification.</title>
        <authorList>
            <person name="Goeker M."/>
        </authorList>
    </citation>
    <scope>NUCLEOTIDE SEQUENCE [LARGE SCALE GENOMIC DNA]</scope>
    <source>
        <strain evidence="6 7">DSM 25586</strain>
    </source>
</reference>
<evidence type="ECO:0000259" key="5">
    <source>
        <dbReference type="PROSITE" id="PS50921"/>
    </source>
</evidence>
<evidence type="ECO:0000256" key="1">
    <source>
        <dbReference type="ARBA" id="ARBA00022679"/>
    </source>
</evidence>
<dbReference type="InterPro" id="IPR011006">
    <property type="entry name" value="CheY-like_superfamily"/>
</dbReference>
<proteinExistence type="predicted"/>
<keyword evidence="4" id="KW-0804">Transcription</keyword>
<sequence length="242" mass="25273">MPGSRLSEHLQDLVLENASIDEFLQELSGAIAEFGTSAAGGRILSSVRLVRSGKPAVTAGSDPAALALERLQDQAAGPAVEALETGRAALMDGGPVKPPLDRYRRTAAQWGIRSALSIPVALDEGAAGALTYLAAGPDAFDGGTAASCEAFAATAGKSMRLAVRLGSVQDMNRDLLQAMKSRTTINLASGILMAQSRCSQAEAFTLLSKVSNNRNIKLRLVAEEILRRFESGPCSADFGTRA</sequence>
<dbReference type="EMBL" id="RBIR01000003">
    <property type="protein sequence ID" value="RKR19860.1"/>
    <property type="molecule type" value="Genomic_DNA"/>
</dbReference>
<feature type="domain" description="ANTAR" evidence="5">
    <location>
        <begin position="165"/>
        <end position="226"/>
    </location>
</feature>
<keyword evidence="1" id="KW-0808">Transferase</keyword>
<dbReference type="SUPFAM" id="SSF52172">
    <property type="entry name" value="CheY-like"/>
    <property type="match status" value="1"/>
</dbReference>
<dbReference type="SUPFAM" id="SSF55781">
    <property type="entry name" value="GAF domain-like"/>
    <property type="match status" value="1"/>
</dbReference>
<keyword evidence="3" id="KW-0805">Transcription regulation</keyword>
<dbReference type="RefSeq" id="WP_120952201.1">
    <property type="nucleotide sequence ID" value="NZ_RBIR01000003.1"/>
</dbReference>
<dbReference type="OrthoDB" id="4921291at2"/>
<dbReference type="InterPro" id="IPR005561">
    <property type="entry name" value="ANTAR"/>
</dbReference>
<protein>
    <submittedName>
        <fullName evidence="6">ANTAR domain-containing protein</fullName>
    </submittedName>
</protein>
<dbReference type="InterPro" id="IPR003018">
    <property type="entry name" value="GAF"/>
</dbReference>
<name>A0A495ES87_9MICC</name>
<accession>A0A495ES87</accession>
<dbReference type="InterPro" id="IPR029016">
    <property type="entry name" value="GAF-like_dom_sf"/>
</dbReference>
<dbReference type="GO" id="GO:0016301">
    <property type="term" value="F:kinase activity"/>
    <property type="evidence" value="ECO:0007669"/>
    <property type="project" value="UniProtKB-KW"/>
</dbReference>
<dbReference type="SMART" id="SM01012">
    <property type="entry name" value="ANTAR"/>
    <property type="match status" value="1"/>
</dbReference>
<dbReference type="Gene3D" id="1.10.10.10">
    <property type="entry name" value="Winged helix-like DNA-binding domain superfamily/Winged helix DNA-binding domain"/>
    <property type="match status" value="1"/>
</dbReference>
<evidence type="ECO:0000256" key="4">
    <source>
        <dbReference type="ARBA" id="ARBA00023163"/>
    </source>
</evidence>
<evidence type="ECO:0000256" key="3">
    <source>
        <dbReference type="ARBA" id="ARBA00023015"/>
    </source>
</evidence>
<evidence type="ECO:0000313" key="7">
    <source>
        <dbReference type="Proteomes" id="UP000276055"/>
    </source>
</evidence>
<gene>
    <name evidence="6" type="ORF">C8D78_1671</name>
</gene>
<comment type="caution">
    <text evidence="6">The sequence shown here is derived from an EMBL/GenBank/DDBJ whole genome shotgun (WGS) entry which is preliminary data.</text>
</comment>
<dbReference type="PROSITE" id="PS50921">
    <property type="entry name" value="ANTAR"/>
    <property type="match status" value="1"/>
</dbReference>
<dbReference type="Proteomes" id="UP000276055">
    <property type="component" value="Unassembled WGS sequence"/>
</dbReference>
<evidence type="ECO:0000313" key="6">
    <source>
        <dbReference type="EMBL" id="RKR19860.1"/>
    </source>
</evidence>
<dbReference type="GO" id="GO:0003723">
    <property type="term" value="F:RNA binding"/>
    <property type="evidence" value="ECO:0007669"/>
    <property type="project" value="InterPro"/>
</dbReference>
<dbReference type="AlphaFoldDB" id="A0A495ES87"/>